<proteinExistence type="predicted"/>
<feature type="compositionally biased region" description="Polar residues" evidence="9">
    <location>
        <begin position="1"/>
        <end position="18"/>
    </location>
</feature>
<keyword evidence="8" id="KW-0862">Zinc</keyword>
<dbReference type="InterPro" id="IPR045191">
    <property type="entry name" value="MBR1/2-like"/>
</dbReference>
<feature type="region of interest" description="Disordered" evidence="9">
    <location>
        <begin position="416"/>
        <end position="461"/>
    </location>
</feature>
<accession>A0A6P9E447</accession>
<evidence type="ECO:0000256" key="8">
    <source>
        <dbReference type="ARBA" id="ARBA00022833"/>
    </source>
</evidence>
<comment type="catalytic activity">
    <reaction evidence="1">
        <text>S-ubiquitinyl-[E2 ubiquitin-conjugating enzyme]-L-cysteine + [acceptor protein]-L-lysine = [E2 ubiquitin-conjugating enzyme]-L-cysteine + N(6)-ubiquitinyl-[acceptor protein]-L-lysine.</text>
        <dbReference type="EC" id="2.3.2.27"/>
    </reaction>
</comment>
<evidence type="ECO:0000256" key="1">
    <source>
        <dbReference type="ARBA" id="ARBA00000900"/>
    </source>
</evidence>
<dbReference type="Pfam" id="PF13639">
    <property type="entry name" value="zf-RING_2"/>
    <property type="match status" value="1"/>
</dbReference>
<evidence type="ECO:0000256" key="9">
    <source>
        <dbReference type="SAM" id="MobiDB-lite"/>
    </source>
</evidence>
<dbReference type="PANTHER" id="PTHR22937">
    <property type="entry name" value="E3 UBIQUITIN-PROTEIN LIGASE RNF165"/>
    <property type="match status" value="1"/>
</dbReference>
<dbReference type="GO" id="GO:0043161">
    <property type="term" value="P:proteasome-mediated ubiquitin-dependent protein catabolic process"/>
    <property type="evidence" value="ECO:0007669"/>
    <property type="project" value="UniProtKB-ARBA"/>
</dbReference>
<feature type="compositionally biased region" description="Polar residues" evidence="9">
    <location>
        <begin position="361"/>
        <end position="382"/>
    </location>
</feature>
<dbReference type="Gene3D" id="3.30.40.10">
    <property type="entry name" value="Zinc/RING finger domain, C3HC4 (zinc finger)"/>
    <property type="match status" value="1"/>
</dbReference>
<dbReference type="OrthoDB" id="8062037at2759"/>
<evidence type="ECO:0000256" key="3">
    <source>
        <dbReference type="ARBA" id="ARBA00012483"/>
    </source>
</evidence>
<keyword evidence="4" id="KW-0808">Transferase</keyword>
<dbReference type="SUPFAM" id="SSF57850">
    <property type="entry name" value="RING/U-box"/>
    <property type="match status" value="1"/>
</dbReference>
<dbReference type="Gramene" id="Jr16_17510_p1">
    <property type="protein sequence ID" value="cds.Jr16_17510_p1"/>
    <property type="gene ID" value="Jr16_17510"/>
</dbReference>
<evidence type="ECO:0000256" key="7">
    <source>
        <dbReference type="ARBA" id="ARBA00022786"/>
    </source>
</evidence>
<evidence type="ECO:0000313" key="11">
    <source>
        <dbReference type="RefSeq" id="XP_035542289.1"/>
    </source>
</evidence>
<feature type="region of interest" description="Disordered" evidence="9">
    <location>
        <begin position="358"/>
        <end position="402"/>
    </location>
</feature>
<name>A0A6P9E447_JUGRE</name>
<protein>
    <recommendedName>
        <fullName evidence="3">RING-type E3 ubiquitin transferase</fullName>
        <ecNumber evidence="3">2.3.2.27</ecNumber>
    </recommendedName>
</protein>
<organism evidence="10 11">
    <name type="scientific">Juglans regia</name>
    <name type="common">English walnut</name>
    <dbReference type="NCBI Taxonomy" id="51240"/>
    <lineage>
        <taxon>Eukaryota</taxon>
        <taxon>Viridiplantae</taxon>
        <taxon>Streptophyta</taxon>
        <taxon>Embryophyta</taxon>
        <taxon>Tracheophyta</taxon>
        <taxon>Spermatophyta</taxon>
        <taxon>Magnoliopsida</taxon>
        <taxon>eudicotyledons</taxon>
        <taxon>Gunneridae</taxon>
        <taxon>Pentapetalae</taxon>
        <taxon>rosids</taxon>
        <taxon>fabids</taxon>
        <taxon>Fagales</taxon>
        <taxon>Juglandaceae</taxon>
        <taxon>Juglans</taxon>
    </lineage>
</organism>
<keyword evidence="5" id="KW-0479">Metal-binding</keyword>
<feature type="region of interest" description="Disordered" evidence="9">
    <location>
        <begin position="1"/>
        <end position="36"/>
    </location>
</feature>
<dbReference type="SMART" id="SM00184">
    <property type="entry name" value="RING"/>
    <property type="match status" value="1"/>
</dbReference>
<dbReference type="PROSITE" id="PS50089">
    <property type="entry name" value="ZF_RING_2"/>
    <property type="match status" value="1"/>
</dbReference>
<dbReference type="Proteomes" id="UP000235220">
    <property type="component" value="Chromosome 16"/>
</dbReference>
<evidence type="ECO:0000256" key="5">
    <source>
        <dbReference type="ARBA" id="ARBA00022723"/>
    </source>
</evidence>
<dbReference type="FunFam" id="3.30.40.10:FF:000309">
    <property type="entry name" value="E3 ubiquitin-protein ligase MBR2"/>
    <property type="match status" value="1"/>
</dbReference>
<dbReference type="InterPro" id="IPR001841">
    <property type="entry name" value="Znf_RING"/>
</dbReference>
<gene>
    <name evidence="11" type="primary">LOC108990388</name>
</gene>
<keyword evidence="6" id="KW-0863">Zinc-finger</keyword>
<dbReference type="EC" id="2.3.2.27" evidence="3"/>
<dbReference type="GO" id="GO:0010228">
    <property type="term" value="P:vegetative to reproductive phase transition of meristem"/>
    <property type="evidence" value="ECO:0007669"/>
    <property type="project" value="UniProtKB-ARBA"/>
</dbReference>
<sequence length="659" mass="71267">MSNEWSLGEPSSSNSQNEVRCDERKAEFGWSSSGSACPAAGPRLEEWNCEPSNTNGNPMFAQSSNSNVHTQNLNLNTDPIGHGGDNSQAMGCPNIHKSIRSENRCIPPASSSDHHVLPSRPSGVLVTENDGGPGCSMEGRRVPCKRKALEANAGQSSVSGSSSYFHPSENSAWSAVPARFNLSSSLGVSATPEQVNPRFGLGTMEVASDFIPDLSLAGSFHRNTRLRINPSNQQESIAPTLISTDNAVRHSSISSSLLSPRLLPVGYSLDLRSTPASDRMTPQSQPVLVHVPTLPRNVQGYRWNGGPSLGAGNITSSMVSGDRDYVPHEEMGSRSMTRNLSEHPLFMPAIELRNLVRNPANRGSTSGNVSIPGNVASTSRPVPSSGVHPSYAPTLAPQHSPPQFQRRFSEYVRRSLMSSAGSESGGQRNNYSPLGSGPVPSQEIGFSSGPGNPGHAQSHPRSALWVERQGDGGLGIPYLLRTSAAASEGSSRLVSELLQLSLLIGCLFKLKSRSEKSNRIRNVLGLMRRGESLRLEDVMILDQSVFLGVADIHDRYRDMRLDVDNMSYEELLALEERIGNVSTGLSEETILNRLRQRKCSIAVGSQLDAEPCCICQEEYNEGDDLGTLECGHNFHADCIKQWLMQKNLCPVCKTTALTK</sequence>
<dbReference type="PANTHER" id="PTHR22937:SF212">
    <property type="entry name" value="RING-TYPE E3 UBIQUITIN TRANSFERASE"/>
    <property type="match status" value="1"/>
</dbReference>
<keyword evidence="7" id="KW-0833">Ubl conjugation pathway</keyword>
<feature type="region of interest" description="Disordered" evidence="9">
    <location>
        <begin position="108"/>
        <end position="139"/>
    </location>
</feature>
<dbReference type="FunCoup" id="A0A6P9E447">
    <property type="interactions" value="1294"/>
</dbReference>
<dbReference type="RefSeq" id="XP_035542289.1">
    <property type="nucleotide sequence ID" value="XM_035686396.1"/>
</dbReference>
<dbReference type="InterPro" id="IPR013083">
    <property type="entry name" value="Znf_RING/FYVE/PHD"/>
</dbReference>
<evidence type="ECO:0000256" key="6">
    <source>
        <dbReference type="ARBA" id="ARBA00022771"/>
    </source>
</evidence>
<dbReference type="GO" id="GO:0008270">
    <property type="term" value="F:zinc ion binding"/>
    <property type="evidence" value="ECO:0007669"/>
    <property type="project" value="UniProtKB-KW"/>
</dbReference>
<evidence type="ECO:0000313" key="10">
    <source>
        <dbReference type="Proteomes" id="UP000235220"/>
    </source>
</evidence>
<evidence type="ECO:0000256" key="2">
    <source>
        <dbReference type="ARBA" id="ARBA00004906"/>
    </source>
</evidence>
<keyword evidence="10" id="KW-1185">Reference proteome</keyword>
<dbReference type="GO" id="GO:0061630">
    <property type="term" value="F:ubiquitin protein ligase activity"/>
    <property type="evidence" value="ECO:0000318"/>
    <property type="project" value="GO_Central"/>
</dbReference>
<dbReference type="KEGG" id="jre:108990388"/>
<reference evidence="11" key="1">
    <citation type="submission" date="2025-08" db="UniProtKB">
        <authorList>
            <consortium name="RefSeq"/>
        </authorList>
    </citation>
    <scope>IDENTIFICATION</scope>
    <source>
        <tissue evidence="11">Leaves</tissue>
    </source>
</reference>
<dbReference type="AlphaFoldDB" id="A0A6P9E447"/>
<evidence type="ECO:0000256" key="4">
    <source>
        <dbReference type="ARBA" id="ARBA00022679"/>
    </source>
</evidence>
<dbReference type="GeneID" id="108990388"/>
<feature type="compositionally biased region" description="Polar residues" evidence="9">
    <location>
        <begin position="416"/>
        <end position="433"/>
    </location>
</feature>
<comment type="pathway">
    <text evidence="2">Protein modification; protein ubiquitination.</text>
</comment>